<comment type="caution">
    <text evidence="2">The sequence shown here is derived from an EMBL/GenBank/DDBJ whole genome shotgun (WGS) entry which is preliminary data.</text>
</comment>
<feature type="chain" id="PRO_5046635546" description="Lipoprotein" evidence="1">
    <location>
        <begin position="20"/>
        <end position="289"/>
    </location>
</feature>
<gene>
    <name evidence="2" type="ORF">ACFQGO_24270</name>
</gene>
<organism evidence="2 3">
    <name type="scientific">Streptomyces heilongjiangensis</name>
    <dbReference type="NCBI Taxonomy" id="945052"/>
    <lineage>
        <taxon>Bacteria</taxon>
        <taxon>Bacillati</taxon>
        <taxon>Actinomycetota</taxon>
        <taxon>Actinomycetes</taxon>
        <taxon>Kitasatosporales</taxon>
        <taxon>Streptomycetaceae</taxon>
        <taxon>Streptomyces</taxon>
    </lineage>
</organism>
<evidence type="ECO:0000256" key="1">
    <source>
        <dbReference type="SAM" id="SignalP"/>
    </source>
</evidence>
<keyword evidence="3" id="KW-1185">Reference proteome</keyword>
<protein>
    <recommendedName>
        <fullName evidence="4">Lipoprotein</fullName>
    </recommendedName>
</protein>
<dbReference type="EMBL" id="JBHSNZ010000018">
    <property type="protein sequence ID" value="MFC5810574.1"/>
    <property type="molecule type" value="Genomic_DNA"/>
</dbReference>
<feature type="signal peptide" evidence="1">
    <location>
        <begin position="1"/>
        <end position="19"/>
    </location>
</feature>
<dbReference type="PROSITE" id="PS51257">
    <property type="entry name" value="PROKAR_LIPOPROTEIN"/>
    <property type="match status" value="1"/>
</dbReference>
<accession>A0ABW1BCB2</accession>
<evidence type="ECO:0008006" key="4">
    <source>
        <dbReference type="Google" id="ProtNLM"/>
    </source>
</evidence>
<evidence type="ECO:0000313" key="3">
    <source>
        <dbReference type="Proteomes" id="UP001596112"/>
    </source>
</evidence>
<reference evidence="3" key="1">
    <citation type="journal article" date="2019" name="Int. J. Syst. Evol. Microbiol.">
        <title>The Global Catalogue of Microorganisms (GCM) 10K type strain sequencing project: providing services to taxonomists for standard genome sequencing and annotation.</title>
        <authorList>
            <consortium name="The Broad Institute Genomics Platform"/>
            <consortium name="The Broad Institute Genome Sequencing Center for Infectious Disease"/>
            <person name="Wu L."/>
            <person name="Ma J."/>
        </authorList>
    </citation>
    <scope>NUCLEOTIDE SEQUENCE [LARGE SCALE GENOMIC DNA]</scope>
    <source>
        <strain evidence="3">JCM 9918</strain>
    </source>
</reference>
<dbReference type="Proteomes" id="UP001596112">
    <property type="component" value="Unassembled WGS sequence"/>
</dbReference>
<proteinExistence type="predicted"/>
<sequence length="289" mass="29686">MRRTRAAVAATALSGLLLAGCGSDGNNGPEADNEDKNSGESVSLAEFAVPSAYDSTKSWDHEIGWVTDDTNADPVTTDGETVAYIIQSGGRYAVQARDAATGIKGSRASQDIAPEAADPGKTSVGGFVSGTFAGVDSGMFLATWTSADGSDTRLWSAHDLNSGRLPASTACGEQGTDNVTAAVTSPNGRYLALDSVVFDVKAGKGLCLVGDGTRRTINIRALADDGTVYGETDADNGGKSAIELNVNTNSPKALAEGTQLPAVVPKEGAVFTLRENGAGLRVSVRPERQ</sequence>
<evidence type="ECO:0000313" key="2">
    <source>
        <dbReference type="EMBL" id="MFC5810574.1"/>
    </source>
</evidence>
<dbReference type="SUPFAM" id="SSF50993">
    <property type="entry name" value="Peptidase/esterase 'gauge' domain"/>
    <property type="match status" value="1"/>
</dbReference>
<name>A0ABW1BCB2_9ACTN</name>
<keyword evidence="1" id="KW-0732">Signal</keyword>
<dbReference type="RefSeq" id="WP_272171563.1">
    <property type="nucleotide sequence ID" value="NZ_JAQOSL010000032.1"/>
</dbReference>